<evidence type="ECO:0000256" key="6">
    <source>
        <dbReference type="SAM" id="Phobius"/>
    </source>
</evidence>
<organism evidence="7 8">
    <name type="scientific">Candidatus Dojkabacteria bacterium</name>
    <dbReference type="NCBI Taxonomy" id="2099670"/>
    <lineage>
        <taxon>Bacteria</taxon>
        <taxon>Candidatus Dojkabacteria</taxon>
    </lineage>
</organism>
<dbReference type="GO" id="GO:0016020">
    <property type="term" value="C:membrane"/>
    <property type="evidence" value="ECO:0007669"/>
    <property type="project" value="UniProtKB-SubCell"/>
</dbReference>
<evidence type="ECO:0000256" key="5">
    <source>
        <dbReference type="ARBA" id="ARBA00023136"/>
    </source>
</evidence>
<dbReference type="EMBL" id="JAGQLM010000031">
    <property type="protein sequence ID" value="MCA9374840.1"/>
    <property type="molecule type" value="Genomic_DNA"/>
</dbReference>
<dbReference type="AlphaFoldDB" id="A0A955KW77"/>
<comment type="subcellular location">
    <subcellularLocation>
        <location evidence="1">Membrane</location>
        <topology evidence="1">Single-pass membrane protein</topology>
    </subcellularLocation>
</comment>
<accession>A0A955KW77</accession>
<evidence type="ECO:0000256" key="1">
    <source>
        <dbReference type="ARBA" id="ARBA00004167"/>
    </source>
</evidence>
<reference evidence="7" key="1">
    <citation type="submission" date="2020-04" db="EMBL/GenBank/DDBJ databases">
        <authorList>
            <person name="Zhang T."/>
        </authorList>
    </citation>
    <scope>NUCLEOTIDE SEQUENCE</scope>
    <source>
        <strain evidence="7">HKST-UBA16</strain>
    </source>
</reference>
<keyword evidence="5 6" id="KW-0472">Membrane</keyword>
<evidence type="ECO:0000313" key="7">
    <source>
        <dbReference type="EMBL" id="MCA9374840.1"/>
    </source>
</evidence>
<comment type="caution">
    <text evidence="7">The sequence shown here is derived from an EMBL/GenBank/DDBJ whole genome shotgun (WGS) entry which is preliminary data.</text>
</comment>
<keyword evidence="4 6" id="KW-1133">Transmembrane helix</keyword>
<dbReference type="PANTHER" id="PTHR34478">
    <property type="entry name" value="PROTEIN LEMA"/>
    <property type="match status" value="1"/>
</dbReference>
<feature type="transmembrane region" description="Helical" evidence="6">
    <location>
        <begin position="6"/>
        <end position="25"/>
    </location>
</feature>
<dbReference type="Proteomes" id="UP000748332">
    <property type="component" value="Unassembled WGS sequence"/>
</dbReference>
<dbReference type="PANTHER" id="PTHR34478:SF1">
    <property type="entry name" value="PROTEIN LEMA"/>
    <property type="match status" value="1"/>
</dbReference>
<reference evidence="7" key="2">
    <citation type="journal article" date="2021" name="Microbiome">
        <title>Successional dynamics and alternative stable states in a saline activated sludge microbial community over 9 years.</title>
        <authorList>
            <person name="Wang Y."/>
            <person name="Ye J."/>
            <person name="Ju F."/>
            <person name="Liu L."/>
            <person name="Boyd J.A."/>
            <person name="Deng Y."/>
            <person name="Parks D.H."/>
            <person name="Jiang X."/>
            <person name="Yin X."/>
            <person name="Woodcroft B.J."/>
            <person name="Tyson G.W."/>
            <person name="Hugenholtz P."/>
            <person name="Polz M.F."/>
            <person name="Zhang T."/>
        </authorList>
    </citation>
    <scope>NUCLEOTIDE SEQUENCE</scope>
    <source>
        <strain evidence="7">HKST-UBA16</strain>
    </source>
</reference>
<proteinExistence type="inferred from homology"/>
<dbReference type="SUPFAM" id="SSF140478">
    <property type="entry name" value="LemA-like"/>
    <property type="match status" value="1"/>
</dbReference>
<dbReference type="InterPro" id="IPR007156">
    <property type="entry name" value="MamQ_LemA"/>
</dbReference>
<evidence type="ECO:0000256" key="4">
    <source>
        <dbReference type="ARBA" id="ARBA00022989"/>
    </source>
</evidence>
<protein>
    <submittedName>
        <fullName evidence="7">LemA family protein</fullName>
    </submittedName>
</protein>
<keyword evidence="3 6" id="KW-0812">Transmembrane</keyword>
<dbReference type="Gene3D" id="1.20.1440.20">
    <property type="entry name" value="LemA-like domain"/>
    <property type="match status" value="1"/>
</dbReference>
<dbReference type="Pfam" id="PF04011">
    <property type="entry name" value="LemA"/>
    <property type="match status" value="1"/>
</dbReference>
<name>A0A955KW77_9BACT</name>
<comment type="similarity">
    <text evidence="2">Belongs to the LemA family.</text>
</comment>
<gene>
    <name evidence="7" type="ORF">KC622_00755</name>
</gene>
<dbReference type="InterPro" id="IPR023353">
    <property type="entry name" value="LemA-like_dom_sf"/>
</dbReference>
<sequence length="189" mass="21349">MGIGTILIGIVIVVTLAVIGFYNGVVRLKVKVDEAWADIDTFLKQRYDMIPNLVSTVKGYMKHEAETLEKVTQLRSAVQNAGSMKERAEADNMLSNTLRSLFAVAENYPDLKANQNFLQLQTDLKAIEDNLQKSRRFYNATVRDFNTKIQVFPGSLIAGIFNFVKREFFEAAGDERENVKVSFEETKGE</sequence>
<evidence type="ECO:0000313" key="8">
    <source>
        <dbReference type="Proteomes" id="UP000748332"/>
    </source>
</evidence>
<evidence type="ECO:0000256" key="2">
    <source>
        <dbReference type="ARBA" id="ARBA00008854"/>
    </source>
</evidence>
<evidence type="ECO:0000256" key="3">
    <source>
        <dbReference type="ARBA" id="ARBA00022692"/>
    </source>
</evidence>